<dbReference type="PROSITE" id="PS51352">
    <property type="entry name" value="THIOREDOXIN_2"/>
    <property type="match status" value="1"/>
</dbReference>
<keyword evidence="6" id="KW-1185">Reference proteome</keyword>
<dbReference type="Gene3D" id="3.40.30.10">
    <property type="entry name" value="Glutaredoxin"/>
    <property type="match status" value="1"/>
</dbReference>
<dbReference type="InterPro" id="IPR005746">
    <property type="entry name" value="Thioredoxin"/>
</dbReference>
<protein>
    <recommendedName>
        <fullName evidence="2">Thioredoxin</fullName>
    </recommendedName>
</protein>
<evidence type="ECO:0000313" key="5">
    <source>
        <dbReference type="EMBL" id="TYJ57602.1"/>
    </source>
</evidence>
<dbReference type="PANTHER" id="PTHR46115">
    <property type="entry name" value="THIOREDOXIN-LIKE PROTEIN 1"/>
    <property type="match status" value="1"/>
</dbReference>
<reference evidence="5 6" key="1">
    <citation type="submission" date="2017-05" db="EMBL/GenBank/DDBJ databases">
        <title>The Genome Sequence of Tsuchiyaea wingfieldii DSM 27421.</title>
        <authorList>
            <person name="Cuomo C."/>
            <person name="Passer A."/>
            <person name="Billmyre B."/>
            <person name="Heitman J."/>
        </authorList>
    </citation>
    <scope>NUCLEOTIDE SEQUENCE [LARGE SCALE GENOMIC DNA]</scope>
    <source>
        <strain evidence="5 6">DSM 27421</strain>
    </source>
</reference>
<dbReference type="EMBL" id="NIDF01000011">
    <property type="protein sequence ID" value="TYJ57602.1"/>
    <property type="molecule type" value="Genomic_DNA"/>
</dbReference>
<evidence type="ECO:0000256" key="1">
    <source>
        <dbReference type="ARBA" id="ARBA00023157"/>
    </source>
</evidence>
<dbReference type="InterPro" id="IPR036249">
    <property type="entry name" value="Thioredoxin-like_sf"/>
</dbReference>
<dbReference type="PRINTS" id="PR00421">
    <property type="entry name" value="THIOREDOXIN"/>
</dbReference>
<dbReference type="CDD" id="cd02947">
    <property type="entry name" value="TRX_family"/>
    <property type="match status" value="1"/>
</dbReference>
<dbReference type="PIRSF" id="PIRSF000077">
    <property type="entry name" value="Thioredoxin"/>
    <property type="match status" value="1"/>
</dbReference>
<gene>
    <name evidence="5" type="ORF">B9479_001684</name>
</gene>
<evidence type="ECO:0000313" key="6">
    <source>
        <dbReference type="Proteomes" id="UP000322245"/>
    </source>
</evidence>
<comment type="similarity">
    <text evidence="2">Belongs to the thioredoxin family.</text>
</comment>
<organism evidence="5 6">
    <name type="scientific">Cryptococcus floricola</name>
    <dbReference type="NCBI Taxonomy" id="2591691"/>
    <lineage>
        <taxon>Eukaryota</taxon>
        <taxon>Fungi</taxon>
        <taxon>Dikarya</taxon>
        <taxon>Basidiomycota</taxon>
        <taxon>Agaricomycotina</taxon>
        <taxon>Tremellomycetes</taxon>
        <taxon>Tremellales</taxon>
        <taxon>Cryptococcaceae</taxon>
        <taxon>Cryptococcus</taxon>
    </lineage>
</organism>
<keyword evidence="1 3" id="KW-1015">Disulfide bond</keyword>
<feature type="disulfide bond" description="Redox-active" evidence="3">
    <location>
        <begin position="30"/>
        <end position="33"/>
    </location>
</feature>
<dbReference type="Proteomes" id="UP000322245">
    <property type="component" value="Unassembled WGS sequence"/>
</dbReference>
<dbReference type="SUPFAM" id="SSF52833">
    <property type="entry name" value="Thioredoxin-like"/>
    <property type="match status" value="1"/>
</dbReference>
<proteinExistence type="inferred from homology"/>
<dbReference type="Pfam" id="PF00085">
    <property type="entry name" value="Thioredoxin"/>
    <property type="match status" value="1"/>
</dbReference>
<sequence>MIENITSLEEFKDLINGSDVVVIYFWAPWCVPCIVISPIFESLEGLYPGVKFHMVDVGEQPDIAQEAGIRAMPTFIAFKGGQKVDKYVGAGFADLNELIDKVSKL</sequence>
<keyword evidence="3" id="KW-0676">Redox-active center</keyword>
<evidence type="ECO:0000256" key="2">
    <source>
        <dbReference type="PIRNR" id="PIRNR000077"/>
    </source>
</evidence>
<evidence type="ECO:0000256" key="3">
    <source>
        <dbReference type="PIRSR" id="PIRSR000077-4"/>
    </source>
</evidence>
<comment type="caution">
    <text evidence="5">The sequence shown here is derived from an EMBL/GenBank/DDBJ whole genome shotgun (WGS) entry which is preliminary data.</text>
</comment>
<evidence type="ECO:0000259" key="4">
    <source>
        <dbReference type="PROSITE" id="PS51352"/>
    </source>
</evidence>
<name>A0A5D3B3J7_9TREE</name>
<dbReference type="GO" id="GO:0015035">
    <property type="term" value="F:protein-disulfide reductase activity"/>
    <property type="evidence" value="ECO:0007669"/>
    <property type="project" value="InterPro"/>
</dbReference>
<accession>A0A5D3B3J7</accession>
<feature type="domain" description="Thioredoxin" evidence="4">
    <location>
        <begin position="1"/>
        <end position="105"/>
    </location>
</feature>
<dbReference type="InterPro" id="IPR013766">
    <property type="entry name" value="Thioredoxin_domain"/>
</dbReference>
<dbReference type="AlphaFoldDB" id="A0A5D3B3J7"/>